<evidence type="ECO:0000256" key="2">
    <source>
        <dbReference type="ARBA" id="ARBA00023125"/>
    </source>
</evidence>
<gene>
    <name evidence="5" type="ORF">EM808_09105</name>
</gene>
<evidence type="ECO:0000256" key="1">
    <source>
        <dbReference type="ARBA" id="ARBA00023015"/>
    </source>
</evidence>
<evidence type="ECO:0000259" key="4">
    <source>
        <dbReference type="PROSITE" id="PS51118"/>
    </source>
</evidence>
<dbReference type="PANTHER" id="PTHR33204:SF38">
    <property type="entry name" value="HTH-TYPE TRANSCRIPTIONAL ACTIVATOR HXLR"/>
    <property type="match status" value="1"/>
</dbReference>
<sequence length="121" mass="14212">MSQLREKKFNCEKELTLSIISGKWKIPILWHLGKQGTKRFGELKKLIPAITHRMLVNQLRELEEASIIHREVYPVVPPKVEYSLTKLGESVMPILEEMQEWGRNYKRVNLDNQLPYLNGVQ</sequence>
<dbReference type="PANTHER" id="PTHR33204">
    <property type="entry name" value="TRANSCRIPTIONAL REGULATOR, MARR FAMILY"/>
    <property type="match status" value="1"/>
</dbReference>
<dbReference type="Pfam" id="PF01638">
    <property type="entry name" value="HxlR"/>
    <property type="match status" value="1"/>
</dbReference>
<protein>
    <submittedName>
        <fullName evidence="5">Transcriptional regulator</fullName>
    </submittedName>
</protein>
<dbReference type="Gene3D" id="1.10.10.10">
    <property type="entry name" value="Winged helix-like DNA-binding domain superfamily/Winged helix DNA-binding domain"/>
    <property type="match status" value="1"/>
</dbReference>
<evidence type="ECO:0000256" key="3">
    <source>
        <dbReference type="ARBA" id="ARBA00023163"/>
    </source>
</evidence>
<dbReference type="InterPro" id="IPR036388">
    <property type="entry name" value="WH-like_DNA-bd_sf"/>
</dbReference>
<reference evidence="5 6" key="1">
    <citation type="submission" date="2019-01" db="EMBL/GenBank/DDBJ databases">
        <title>Bacillus sp. M5HDSG1-1, whole genome shotgun sequence.</title>
        <authorList>
            <person name="Tuo L."/>
        </authorList>
    </citation>
    <scope>NUCLEOTIDE SEQUENCE [LARGE SCALE GENOMIC DNA]</scope>
    <source>
        <strain evidence="5 6">M5HDSG1-1</strain>
    </source>
</reference>
<comment type="caution">
    <text evidence="5">The sequence shown here is derived from an EMBL/GenBank/DDBJ whole genome shotgun (WGS) entry which is preliminary data.</text>
</comment>
<dbReference type="SUPFAM" id="SSF46785">
    <property type="entry name" value="Winged helix' DNA-binding domain"/>
    <property type="match status" value="1"/>
</dbReference>
<dbReference type="InterPro" id="IPR002577">
    <property type="entry name" value="HTH_HxlR"/>
</dbReference>
<dbReference type="RefSeq" id="WP_127737851.1">
    <property type="nucleotide sequence ID" value="NZ_CAJCKN010000058.1"/>
</dbReference>
<name>A0A3S3SMD6_9BACI</name>
<dbReference type="Proteomes" id="UP000288024">
    <property type="component" value="Unassembled WGS sequence"/>
</dbReference>
<evidence type="ECO:0000313" key="6">
    <source>
        <dbReference type="Proteomes" id="UP000288024"/>
    </source>
</evidence>
<evidence type="ECO:0000313" key="5">
    <source>
        <dbReference type="EMBL" id="RVT65633.1"/>
    </source>
</evidence>
<keyword evidence="3" id="KW-0804">Transcription</keyword>
<feature type="domain" description="HTH hxlR-type" evidence="4">
    <location>
        <begin position="11"/>
        <end position="110"/>
    </location>
</feature>
<keyword evidence="6" id="KW-1185">Reference proteome</keyword>
<keyword evidence="1" id="KW-0805">Transcription regulation</keyword>
<accession>A0A3S3SMD6</accession>
<dbReference type="AlphaFoldDB" id="A0A3S3SMD6"/>
<organism evidence="5 6">
    <name type="scientific">Niallia taxi</name>
    <dbReference type="NCBI Taxonomy" id="2499688"/>
    <lineage>
        <taxon>Bacteria</taxon>
        <taxon>Bacillati</taxon>
        <taxon>Bacillota</taxon>
        <taxon>Bacilli</taxon>
        <taxon>Bacillales</taxon>
        <taxon>Bacillaceae</taxon>
        <taxon>Niallia</taxon>
    </lineage>
</organism>
<dbReference type="EMBL" id="RZTZ01000002">
    <property type="protein sequence ID" value="RVT65633.1"/>
    <property type="molecule type" value="Genomic_DNA"/>
</dbReference>
<dbReference type="GO" id="GO:0003677">
    <property type="term" value="F:DNA binding"/>
    <property type="evidence" value="ECO:0007669"/>
    <property type="project" value="UniProtKB-KW"/>
</dbReference>
<proteinExistence type="predicted"/>
<keyword evidence="2" id="KW-0238">DNA-binding</keyword>
<dbReference type="PROSITE" id="PS51118">
    <property type="entry name" value="HTH_HXLR"/>
    <property type="match status" value="1"/>
</dbReference>
<dbReference type="InterPro" id="IPR036390">
    <property type="entry name" value="WH_DNA-bd_sf"/>
</dbReference>